<evidence type="ECO:0000256" key="4">
    <source>
        <dbReference type="ARBA" id="ARBA00022989"/>
    </source>
</evidence>
<dbReference type="GO" id="GO:0016020">
    <property type="term" value="C:membrane"/>
    <property type="evidence" value="ECO:0007669"/>
    <property type="project" value="UniProtKB-SubCell"/>
</dbReference>
<feature type="transmembrane region" description="Helical" evidence="6">
    <location>
        <begin position="108"/>
        <end position="130"/>
    </location>
</feature>
<dbReference type="PANTHER" id="PTHR30238:SF0">
    <property type="entry name" value="THYLAKOID MEMBRANE PROTEIN TERC, CHLOROPLASTIC"/>
    <property type="match status" value="1"/>
</dbReference>
<keyword evidence="5 6" id="KW-0472">Membrane</keyword>
<feature type="transmembrane region" description="Helical" evidence="6">
    <location>
        <begin position="170"/>
        <end position="188"/>
    </location>
</feature>
<evidence type="ECO:0000256" key="5">
    <source>
        <dbReference type="ARBA" id="ARBA00023136"/>
    </source>
</evidence>
<dbReference type="NCBIfam" id="TIGR03718">
    <property type="entry name" value="R_switched_Alx"/>
    <property type="match status" value="1"/>
</dbReference>
<dbReference type="EMBL" id="JAASRN010000001">
    <property type="protein sequence ID" value="NIK73083.1"/>
    <property type="molecule type" value="Genomic_DNA"/>
</dbReference>
<dbReference type="Pfam" id="PF03741">
    <property type="entry name" value="TerC"/>
    <property type="match status" value="1"/>
</dbReference>
<evidence type="ECO:0000313" key="7">
    <source>
        <dbReference type="EMBL" id="NIK73083.1"/>
    </source>
</evidence>
<gene>
    <name evidence="7" type="ORF">FHS56_000569</name>
</gene>
<feature type="transmembrane region" description="Helical" evidence="6">
    <location>
        <begin position="324"/>
        <end position="346"/>
    </location>
</feature>
<feature type="transmembrane region" description="Helical" evidence="6">
    <location>
        <begin position="6"/>
        <end position="27"/>
    </location>
</feature>
<dbReference type="PANTHER" id="PTHR30238">
    <property type="entry name" value="MEMBRANE BOUND PREDICTED REDOX MODULATOR"/>
    <property type="match status" value="1"/>
</dbReference>
<proteinExistence type="inferred from homology"/>
<evidence type="ECO:0000256" key="3">
    <source>
        <dbReference type="ARBA" id="ARBA00022692"/>
    </source>
</evidence>
<keyword evidence="4 6" id="KW-1133">Transmembrane helix</keyword>
<feature type="transmembrane region" description="Helical" evidence="6">
    <location>
        <begin position="142"/>
        <end position="164"/>
    </location>
</feature>
<feature type="transmembrane region" description="Helical" evidence="6">
    <location>
        <begin position="294"/>
        <end position="312"/>
    </location>
</feature>
<dbReference type="RefSeq" id="WP_166918359.1">
    <property type="nucleotide sequence ID" value="NZ_JAASRN010000001.1"/>
</dbReference>
<evidence type="ECO:0000313" key="8">
    <source>
        <dbReference type="Proteomes" id="UP000537126"/>
    </source>
</evidence>
<accession>A0A846MNF2</accession>
<dbReference type="InterPro" id="IPR005496">
    <property type="entry name" value="Integral_membrane_TerC"/>
</dbReference>
<keyword evidence="8" id="KW-1185">Reference proteome</keyword>
<organism evidence="7 8">
    <name type="scientific">Thermonema lapsum</name>
    <dbReference type="NCBI Taxonomy" id="28195"/>
    <lineage>
        <taxon>Bacteria</taxon>
        <taxon>Pseudomonadati</taxon>
        <taxon>Bacteroidota</taxon>
        <taxon>Cytophagia</taxon>
        <taxon>Cytophagales</taxon>
        <taxon>Thermonemataceae</taxon>
        <taxon>Thermonema</taxon>
    </lineage>
</organism>
<feature type="transmembrane region" description="Helical" evidence="6">
    <location>
        <begin position="265"/>
        <end position="287"/>
    </location>
</feature>
<evidence type="ECO:0000256" key="1">
    <source>
        <dbReference type="ARBA" id="ARBA00004141"/>
    </source>
</evidence>
<dbReference type="AlphaFoldDB" id="A0A846MNF2"/>
<dbReference type="InterPro" id="IPR022369">
    <property type="entry name" value="Integral_membrane_TerC_rswitch"/>
</dbReference>
<comment type="caution">
    <text evidence="7">The sequence shown here is derived from an EMBL/GenBank/DDBJ whole genome shotgun (WGS) entry which is preliminary data.</text>
</comment>
<evidence type="ECO:0000256" key="2">
    <source>
        <dbReference type="ARBA" id="ARBA00007511"/>
    </source>
</evidence>
<keyword evidence="3 6" id="KW-0812">Transmembrane</keyword>
<sequence>MFGSESLFFGAFTVFILLMLLLDLGVFSRKSHEVSFKEAAIWSAVWVSFALGFYFFLLYHGDLIHGIETMEDIKQVIKRYASTAVKVYEGDFERTVAAYRQNMAIEYITGYLLEYSLSADNIFVIILIFNSFRVKERYYKKVLFWGILGALVMRFIFIFVGAALIAKAHWILYVFGAFLLFTGIKMLFEKEGNEEIDPQKHPVVRFASKYFSVYPRYERDRFFVKKEGKFFITPLFLVVLIIEFTDLIFAVDSIPAIFGVTLDPYVVFFSNIFAILGLRSMFFFLANIMNLFHYLKYGLATLLSFIGLKLLAEPWLEDIGFERIYSFYAILIILGVSIGASLLFPLKRTEKTPAISDEIKE</sequence>
<comment type="similarity">
    <text evidence="2">Belongs to the TerC family.</text>
</comment>
<feature type="transmembrane region" description="Helical" evidence="6">
    <location>
        <begin position="230"/>
        <end position="250"/>
    </location>
</feature>
<protein>
    <submittedName>
        <fullName evidence="7">Tellurite resistance protein TerC</fullName>
    </submittedName>
</protein>
<name>A0A846MNF2_9BACT</name>
<evidence type="ECO:0000256" key="6">
    <source>
        <dbReference type="SAM" id="Phobius"/>
    </source>
</evidence>
<dbReference type="Proteomes" id="UP000537126">
    <property type="component" value="Unassembled WGS sequence"/>
</dbReference>
<reference evidence="7 8" key="1">
    <citation type="submission" date="2020-03" db="EMBL/GenBank/DDBJ databases">
        <title>Genomic Encyclopedia of Type Strains, Phase IV (KMG-IV): sequencing the most valuable type-strain genomes for metagenomic binning, comparative biology and taxonomic classification.</title>
        <authorList>
            <person name="Goeker M."/>
        </authorList>
    </citation>
    <scope>NUCLEOTIDE SEQUENCE [LARGE SCALE GENOMIC DNA]</scope>
    <source>
        <strain evidence="7 8">DSM 5718</strain>
    </source>
</reference>
<feature type="transmembrane region" description="Helical" evidence="6">
    <location>
        <begin position="39"/>
        <end position="59"/>
    </location>
</feature>
<comment type="subcellular location">
    <subcellularLocation>
        <location evidence="1">Membrane</location>
        <topology evidence="1">Multi-pass membrane protein</topology>
    </subcellularLocation>
</comment>